<dbReference type="Proteomes" id="UP000184383">
    <property type="component" value="Unassembled WGS sequence"/>
</dbReference>
<gene>
    <name evidence="1" type="ORF">ASPWEDRAFT_37529</name>
</gene>
<reference evidence="2" key="1">
    <citation type="journal article" date="2017" name="Genome Biol.">
        <title>Comparative genomics reveals high biological diversity and specific adaptations in the industrially and medically important fungal genus Aspergillus.</title>
        <authorList>
            <person name="de Vries R.P."/>
            <person name="Riley R."/>
            <person name="Wiebenga A."/>
            <person name="Aguilar-Osorio G."/>
            <person name="Amillis S."/>
            <person name="Uchima C.A."/>
            <person name="Anderluh G."/>
            <person name="Asadollahi M."/>
            <person name="Askin M."/>
            <person name="Barry K."/>
            <person name="Battaglia E."/>
            <person name="Bayram O."/>
            <person name="Benocci T."/>
            <person name="Braus-Stromeyer S.A."/>
            <person name="Caldana C."/>
            <person name="Canovas D."/>
            <person name="Cerqueira G.C."/>
            <person name="Chen F."/>
            <person name="Chen W."/>
            <person name="Choi C."/>
            <person name="Clum A."/>
            <person name="Dos Santos R.A."/>
            <person name="Damasio A.R."/>
            <person name="Diallinas G."/>
            <person name="Emri T."/>
            <person name="Fekete E."/>
            <person name="Flipphi M."/>
            <person name="Freyberg S."/>
            <person name="Gallo A."/>
            <person name="Gournas C."/>
            <person name="Habgood R."/>
            <person name="Hainaut M."/>
            <person name="Harispe M.L."/>
            <person name="Henrissat B."/>
            <person name="Hilden K.S."/>
            <person name="Hope R."/>
            <person name="Hossain A."/>
            <person name="Karabika E."/>
            <person name="Karaffa L."/>
            <person name="Karanyi Z."/>
            <person name="Krasevec N."/>
            <person name="Kuo A."/>
            <person name="Kusch H."/>
            <person name="LaButti K."/>
            <person name="Lagendijk E.L."/>
            <person name="Lapidus A."/>
            <person name="Levasseur A."/>
            <person name="Lindquist E."/>
            <person name="Lipzen A."/>
            <person name="Logrieco A.F."/>
            <person name="MacCabe A."/>
            <person name="Maekelae M.R."/>
            <person name="Malavazi I."/>
            <person name="Melin P."/>
            <person name="Meyer V."/>
            <person name="Mielnichuk N."/>
            <person name="Miskei M."/>
            <person name="Molnar A.P."/>
            <person name="Mule G."/>
            <person name="Ngan C.Y."/>
            <person name="Orejas M."/>
            <person name="Orosz E."/>
            <person name="Ouedraogo J.P."/>
            <person name="Overkamp K.M."/>
            <person name="Park H.-S."/>
            <person name="Perrone G."/>
            <person name="Piumi F."/>
            <person name="Punt P.J."/>
            <person name="Ram A.F."/>
            <person name="Ramon A."/>
            <person name="Rauscher S."/>
            <person name="Record E."/>
            <person name="Riano-Pachon D.M."/>
            <person name="Robert V."/>
            <person name="Roehrig J."/>
            <person name="Ruller R."/>
            <person name="Salamov A."/>
            <person name="Salih N.S."/>
            <person name="Samson R.A."/>
            <person name="Sandor E."/>
            <person name="Sanguinetti M."/>
            <person name="Schuetze T."/>
            <person name="Sepcic K."/>
            <person name="Shelest E."/>
            <person name="Sherlock G."/>
            <person name="Sophianopoulou V."/>
            <person name="Squina F.M."/>
            <person name="Sun H."/>
            <person name="Susca A."/>
            <person name="Todd R.B."/>
            <person name="Tsang A."/>
            <person name="Unkles S.E."/>
            <person name="van de Wiele N."/>
            <person name="van Rossen-Uffink D."/>
            <person name="Oliveira J.V."/>
            <person name="Vesth T.C."/>
            <person name="Visser J."/>
            <person name="Yu J.-H."/>
            <person name="Zhou M."/>
            <person name="Andersen M.R."/>
            <person name="Archer D.B."/>
            <person name="Baker S.E."/>
            <person name="Benoit I."/>
            <person name="Brakhage A.A."/>
            <person name="Braus G.H."/>
            <person name="Fischer R."/>
            <person name="Frisvad J.C."/>
            <person name="Goldman G.H."/>
            <person name="Houbraken J."/>
            <person name="Oakley B."/>
            <person name="Pocsi I."/>
            <person name="Scazzocchio C."/>
            <person name="Seiboth B."/>
            <person name="vanKuyk P.A."/>
            <person name="Wortman J."/>
            <person name="Dyer P.S."/>
            <person name="Grigoriev I.V."/>
        </authorList>
    </citation>
    <scope>NUCLEOTIDE SEQUENCE [LARGE SCALE GENOMIC DNA]</scope>
    <source>
        <strain evidence="2">DTO 134E9</strain>
    </source>
</reference>
<sequence>MRRQQVDAYSILGRSAYTAYHPVAYPMIQSSCSHIAYKQNYYITPNQQSGQSQLSIRTIIRTLYKNKSTRAELGLQVVRKQPRDKIDDVILIWMVLEWSPVHM</sequence>
<dbReference type="GeneID" id="63750555"/>
<keyword evidence="2" id="KW-1185">Reference proteome</keyword>
<dbReference type="EMBL" id="KV878210">
    <property type="protein sequence ID" value="OJJ39697.1"/>
    <property type="molecule type" value="Genomic_DNA"/>
</dbReference>
<dbReference type="RefSeq" id="XP_040693373.1">
    <property type="nucleotide sequence ID" value="XM_040834707.1"/>
</dbReference>
<evidence type="ECO:0000313" key="1">
    <source>
        <dbReference type="EMBL" id="OJJ39697.1"/>
    </source>
</evidence>
<accession>A0A1L9RXX1</accession>
<dbReference type="VEuPathDB" id="FungiDB:ASPWEDRAFT_37529"/>
<organism evidence="1 2">
    <name type="scientific">Aspergillus wentii DTO 134E9</name>
    <dbReference type="NCBI Taxonomy" id="1073089"/>
    <lineage>
        <taxon>Eukaryota</taxon>
        <taxon>Fungi</taxon>
        <taxon>Dikarya</taxon>
        <taxon>Ascomycota</taxon>
        <taxon>Pezizomycotina</taxon>
        <taxon>Eurotiomycetes</taxon>
        <taxon>Eurotiomycetidae</taxon>
        <taxon>Eurotiales</taxon>
        <taxon>Aspergillaceae</taxon>
        <taxon>Aspergillus</taxon>
        <taxon>Aspergillus subgen. Cremei</taxon>
    </lineage>
</organism>
<evidence type="ECO:0000313" key="2">
    <source>
        <dbReference type="Proteomes" id="UP000184383"/>
    </source>
</evidence>
<protein>
    <submittedName>
        <fullName evidence="1">Uncharacterized protein</fullName>
    </submittedName>
</protein>
<dbReference type="AlphaFoldDB" id="A0A1L9RXX1"/>
<proteinExistence type="predicted"/>
<name>A0A1L9RXX1_ASPWE</name>